<evidence type="ECO:0000313" key="1">
    <source>
        <dbReference type="EMBL" id="QHT99011.1"/>
    </source>
</evidence>
<accession>A0A6C0J064</accession>
<name>A0A6C0J064_9ZZZZ</name>
<dbReference type="Gene3D" id="3.40.50.150">
    <property type="entry name" value="Vaccinia Virus protein VP39"/>
    <property type="match status" value="1"/>
</dbReference>
<evidence type="ECO:0008006" key="2">
    <source>
        <dbReference type="Google" id="ProtNLM"/>
    </source>
</evidence>
<dbReference type="AlphaFoldDB" id="A0A6C0J064"/>
<dbReference type="EMBL" id="MN740299">
    <property type="protein sequence ID" value="QHT99011.1"/>
    <property type="molecule type" value="Genomic_DNA"/>
</dbReference>
<sequence length="518" mass="60734">MQIIKENKSNILINDQPLYVNDYYFYILSIIKYVIIKYDLSINIILGNMIYDFNNNYKTITININYEHTLVKKGGRSIENTTPTGVIQYNTDDKYLVRIDNLNNYINADIIIDYSNPNIYNVKSSEYYNDFSNKHIYISPSIYQNTYINMENRKISSLTTFINVNETRRHKLLETIKNLNLFNNVNINNCFDKNNIEKLYRDTKVIINIHQTPHHDTFEELRCLPALQNGVIIVAEKSPLNHLIPYNDLIIWCDYEDIIYKVKDVLDNYQDYYSKIFTTENIDIINNCDLINKKNMEYNILNKYYKSLDDLSKYYGLDKSISTGCHNYIPGYTKLFQNIRYDVKNLLEIGIGSLENGQIGGKNGLVSTNYGYSSGNSLKCWSDYFPYANIFGIDIYSHPELNNNKIMTYVADQNNEKDLKNVINNINTVLDIIIDDGSHKGEHQVFSFMYLHNYLSPNGIYVIEGIQPDNIEKFKDLSIFPSNFKDYILNTFKIEYFDTRNSNDSLREDDFMMSFTKL</sequence>
<protein>
    <recommendedName>
        <fullName evidence="2">Methyltransferase domain-containing protein</fullName>
    </recommendedName>
</protein>
<dbReference type="SUPFAM" id="SSF53335">
    <property type="entry name" value="S-adenosyl-L-methionine-dependent methyltransferases"/>
    <property type="match status" value="1"/>
</dbReference>
<organism evidence="1">
    <name type="scientific">viral metagenome</name>
    <dbReference type="NCBI Taxonomy" id="1070528"/>
    <lineage>
        <taxon>unclassified sequences</taxon>
        <taxon>metagenomes</taxon>
        <taxon>organismal metagenomes</taxon>
    </lineage>
</organism>
<proteinExistence type="predicted"/>
<dbReference type="InterPro" id="IPR029063">
    <property type="entry name" value="SAM-dependent_MTases_sf"/>
</dbReference>
<reference evidence="1" key="1">
    <citation type="journal article" date="2020" name="Nature">
        <title>Giant virus diversity and host interactions through global metagenomics.</title>
        <authorList>
            <person name="Schulz F."/>
            <person name="Roux S."/>
            <person name="Paez-Espino D."/>
            <person name="Jungbluth S."/>
            <person name="Walsh D.A."/>
            <person name="Denef V.J."/>
            <person name="McMahon K.D."/>
            <person name="Konstantinidis K.T."/>
            <person name="Eloe-Fadrosh E.A."/>
            <person name="Kyrpides N.C."/>
            <person name="Woyke T."/>
        </authorList>
    </citation>
    <scope>NUCLEOTIDE SEQUENCE</scope>
    <source>
        <strain evidence="1">GVMAG-M-3300025695-21</strain>
    </source>
</reference>